<keyword evidence="2 6" id="KW-0808">Transferase</keyword>
<dbReference type="PANTHER" id="PTHR46566:SF2">
    <property type="entry name" value="ATP-DEPENDENT 6-PHOSPHOFRUCTOKINASE ISOZYME 2"/>
    <property type="match status" value="1"/>
</dbReference>
<dbReference type="CDD" id="cd01164">
    <property type="entry name" value="FruK_PfkB_like"/>
    <property type="match status" value="1"/>
</dbReference>
<name>A0ABX7S6H2_9BACT</name>
<accession>A0ABX7S6H2</accession>
<dbReference type="Proteomes" id="UP000671862">
    <property type="component" value="Chromosome"/>
</dbReference>
<dbReference type="NCBIfam" id="TIGR03168">
    <property type="entry name" value="1-PFK"/>
    <property type="match status" value="1"/>
</dbReference>
<dbReference type="RefSeq" id="WP_207566156.1">
    <property type="nucleotide sequence ID" value="NZ_CP071446.1"/>
</dbReference>
<dbReference type="EMBL" id="CP071446">
    <property type="protein sequence ID" value="QTA37431.1"/>
    <property type="molecule type" value="Genomic_DNA"/>
</dbReference>
<feature type="domain" description="Carbohydrate kinase PfkB" evidence="7">
    <location>
        <begin position="6"/>
        <end position="293"/>
    </location>
</feature>
<organism evidence="8 9">
    <name type="scientific">Thermosipho ferrireducens</name>
    <dbReference type="NCBI Taxonomy" id="2571116"/>
    <lineage>
        <taxon>Bacteria</taxon>
        <taxon>Thermotogati</taxon>
        <taxon>Thermotogota</taxon>
        <taxon>Thermotogae</taxon>
        <taxon>Thermotogales</taxon>
        <taxon>Fervidobacteriaceae</taxon>
        <taxon>Thermosipho</taxon>
    </lineage>
</organism>
<dbReference type="Gene3D" id="3.40.1190.20">
    <property type="match status" value="1"/>
</dbReference>
<dbReference type="SUPFAM" id="SSF53613">
    <property type="entry name" value="Ribokinase-like"/>
    <property type="match status" value="1"/>
</dbReference>
<sequence length="311" mass="34427">MIFTLTMNPCLDRYIYLDKLVVDDTIRARKVVDYPAGKGIDVSRVIKELGGVSIAVALVGGDTGRKLEEMLDKEGVIYSSIRVNEETRMNVILESKNGQYRISMPGKRISKKKLQTVLEVLNALVRENDIVVVSGSLPKGISPDFYTGIIFALKQWGAKVFFDADGEKLKAGLIASPDVIKPNIHEFSRIAGEKFSIEDKRTLIKEARIFLEKYELSEILLTLGAKGSLLISYDKVYFSPPLKLPVKSAVGAGDSFLAAYVLKIAEGFGRKEAFKWANAAGNAAVMTPGTQLCRKRDVEELLSKIEIYELN</sequence>
<keyword evidence="9" id="KW-1185">Reference proteome</keyword>
<keyword evidence="3" id="KW-0547">Nucleotide-binding</keyword>
<dbReference type="PIRSF" id="PIRSF000535">
    <property type="entry name" value="1PFK/6PFK/LacC"/>
    <property type="match status" value="1"/>
</dbReference>
<evidence type="ECO:0000256" key="4">
    <source>
        <dbReference type="ARBA" id="ARBA00022777"/>
    </source>
</evidence>
<reference evidence="8 9" key="1">
    <citation type="submission" date="2021-03" db="EMBL/GenBank/DDBJ databases">
        <title>Thermosipho ferrireducens sp.nov., an anaerobic thermophilic iron-reducing bacterium isolated from a deep-sea hydrothermal sulfide deposits.</title>
        <authorList>
            <person name="Zeng X."/>
            <person name="Chen Y."/>
            <person name="Shao Z."/>
        </authorList>
    </citation>
    <scope>NUCLEOTIDE SEQUENCE [LARGE SCALE GENOMIC DNA]</scope>
    <source>
        <strain evidence="8 9">JL129W03</strain>
    </source>
</reference>
<dbReference type="InterPro" id="IPR011611">
    <property type="entry name" value="PfkB_dom"/>
</dbReference>
<proteinExistence type="inferred from homology"/>
<dbReference type="InterPro" id="IPR017583">
    <property type="entry name" value="Tagatose/fructose_Pkinase"/>
</dbReference>
<evidence type="ECO:0000313" key="9">
    <source>
        <dbReference type="Proteomes" id="UP000671862"/>
    </source>
</evidence>
<protein>
    <submittedName>
        <fullName evidence="8">1-phosphofructokinase family hexose kinase</fullName>
    </submittedName>
</protein>
<keyword evidence="5" id="KW-0067">ATP-binding</keyword>
<dbReference type="Pfam" id="PF00294">
    <property type="entry name" value="PfkB"/>
    <property type="match status" value="1"/>
</dbReference>
<comment type="similarity">
    <text evidence="1">Belongs to the carbohydrate kinase PfkB family.</text>
</comment>
<keyword evidence="4" id="KW-0418">Kinase</keyword>
<gene>
    <name evidence="8" type="ORF">JYK00_06740</name>
</gene>
<evidence type="ECO:0000256" key="6">
    <source>
        <dbReference type="PIRNR" id="PIRNR000535"/>
    </source>
</evidence>
<evidence type="ECO:0000313" key="8">
    <source>
        <dbReference type="EMBL" id="QTA37431.1"/>
    </source>
</evidence>
<dbReference type="PANTHER" id="PTHR46566">
    <property type="entry name" value="1-PHOSPHOFRUCTOKINASE-RELATED"/>
    <property type="match status" value="1"/>
</dbReference>
<evidence type="ECO:0000256" key="3">
    <source>
        <dbReference type="ARBA" id="ARBA00022741"/>
    </source>
</evidence>
<evidence type="ECO:0000256" key="2">
    <source>
        <dbReference type="ARBA" id="ARBA00022679"/>
    </source>
</evidence>
<evidence type="ECO:0000259" key="7">
    <source>
        <dbReference type="Pfam" id="PF00294"/>
    </source>
</evidence>
<evidence type="ECO:0000256" key="1">
    <source>
        <dbReference type="ARBA" id="ARBA00010688"/>
    </source>
</evidence>
<dbReference type="InterPro" id="IPR029056">
    <property type="entry name" value="Ribokinase-like"/>
</dbReference>
<evidence type="ECO:0000256" key="5">
    <source>
        <dbReference type="ARBA" id="ARBA00022840"/>
    </source>
</evidence>